<evidence type="ECO:0000259" key="2">
    <source>
        <dbReference type="PROSITE" id="PS51371"/>
    </source>
</evidence>
<comment type="caution">
    <text evidence="3">The sequence shown here is derived from an EMBL/GenBank/DDBJ whole genome shotgun (WGS) entry which is preliminary data.</text>
</comment>
<dbReference type="InterPro" id="IPR000644">
    <property type="entry name" value="CBS_dom"/>
</dbReference>
<name>A0ABR7QFI4_9FLAO</name>
<dbReference type="SUPFAM" id="SSF54631">
    <property type="entry name" value="CBS-domain pair"/>
    <property type="match status" value="1"/>
</dbReference>
<accession>A0ABR7QFI4</accession>
<reference evidence="3 4" key="1">
    <citation type="submission" date="2020-07" db="EMBL/GenBank/DDBJ databases">
        <title>Description of Kordia aestuariivivens sp. nov., isolated from a tidal flat.</title>
        <authorList>
            <person name="Park S."/>
            <person name="Yoon J.-H."/>
        </authorList>
    </citation>
    <scope>NUCLEOTIDE SEQUENCE [LARGE SCALE GENOMIC DNA]</scope>
    <source>
        <strain evidence="3 4">YSTF-M3</strain>
    </source>
</reference>
<dbReference type="SMART" id="SM00116">
    <property type="entry name" value="CBS"/>
    <property type="match status" value="2"/>
</dbReference>
<dbReference type="Pfam" id="PF00571">
    <property type="entry name" value="CBS"/>
    <property type="match status" value="2"/>
</dbReference>
<feature type="domain" description="CBS" evidence="2">
    <location>
        <begin position="569"/>
        <end position="620"/>
    </location>
</feature>
<keyword evidence="1" id="KW-0129">CBS domain</keyword>
<dbReference type="PANTHER" id="PTHR36510">
    <property type="entry name" value="GLUTAMATE--CYSTEINE LIGASE 2-RELATED"/>
    <property type="match status" value="1"/>
</dbReference>
<dbReference type="EMBL" id="JACGWS010000018">
    <property type="protein sequence ID" value="MBC8757263.1"/>
    <property type="molecule type" value="Genomic_DNA"/>
</dbReference>
<dbReference type="RefSeq" id="WP_187564307.1">
    <property type="nucleotide sequence ID" value="NZ_JACGWS010000018.1"/>
</dbReference>
<dbReference type="PANTHER" id="PTHR36510:SF3">
    <property type="entry name" value="CONSERVED PROTEIN"/>
    <property type="match status" value="1"/>
</dbReference>
<dbReference type="InterPro" id="IPR014746">
    <property type="entry name" value="Gln_synth/guanido_kin_cat_dom"/>
</dbReference>
<dbReference type="PROSITE" id="PS51371">
    <property type="entry name" value="CBS"/>
    <property type="match status" value="2"/>
</dbReference>
<evidence type="ECO:0000256" key="1">
    <source>
        <dbReference type="PROSITE-ProRule" id="PRU00703"/>
    </source>
</evidence>
<dbReference type="Gene3D" id="3.10.580.10">
    <property type="entry name" value="CBS-domain"/>
    <property type="match status" value="1"/>
</dbReference>
<dbReference type="SUPFAM" id="SSF55931">
    <property type="entry name" value="Glutamine synthetase/guanido kinase"/>
    <property type="match status" value="1"/>
</dbReference>
<dbReference type="InterPro" id="IPR046342">
    <property type="entry name" value="CBS_dom_sf"/>
</dbReference>
<evidence type="ECO:0000313" key="3">
    <source>
        <dbReference type="EMBL" id="MBC8757263.1"/>
    </source>
</evidence>
<dbReference type="Gene3D" id="3.30.590.20">
    <property type="match status" value="1"/>
</dbReference>
<evidence type="ECO:0000313" key="4">
    <source>
        <dbReference type="Proteomes" id="UP000619238"/>
    </source>
</evidence>
<protein>
    <submittedName>
        <fullName evidence="3">CBS domain-containing protein</fullName>
    </submittedName>
</protein>
<dbReference type="Proteomes" id="UP000619238">
    <property type="component" value="Unassembled WGS sequence"/>
</dbReference>
<gene>
    <name evidence="3" type="ORF">H2O64_21515</name>
</gene>
<dbReference type="InterPro" id="IPR050141">
    <property type="entry name" value="GCL_type2/YbdK_subfam"/>
</dbReference>
<proteinExistence type="predicted"/>
<sequence length="620" mass="70522">MGSQSVKAIDTEAQRKEFTKQLLHDIEALATMIETDDFEKGIQRIGAEQEMCIVDPFYRPSFNALEILDEINDPHFTTELGLFNMEANLDPLELEGNCFSQLENDLTDLLAKAHAASEKIENNKIVLAGILPTFKRSDLIFENMTPHQRYRTLNDILKKIKGNDFKLRIRGVDELILHHESILFEACNTSFQVHLQIGLDDIIDKYNWSQAIAGPVLSVMTNAPMLLGKELWSETRIALFQQSVDQRNTSHLLREQKPRVSFGTDWIRNSILDVFTDDITRYKALVTTDFEGNSVDDLANGIKPKLKALNLHNGTLYKWNRVCYGVAKNVAHLRIENRYIPAGPSIKDEIANALFWVGVMQGMPDNYKNIWEKMDFKDARGNFIKAARTGIDSYFNWFGKGMSAKELALEVLIPMAKKGLKKSNVSDVDIVYYLGIITQRIKNNITGSKWQIRSSRKLKETISAEETNILLTYNLHKNQLQNIPVHQWELATSSANEETHSHNKMYKVMTKEVYVVNEDDLVSLIEKIMDWKNIHHLPVVNVDNKIVGIISATNLAANTQPDAFVKDIMSSDVIVGYPEMTVEEAEKQMTANNVACLPILDNDYLVGIFTKNDLLKIQNN</sequence>
<organism evidence="3 4">
    <name type="scientific">Kordia aestuariivivens</name>
    <dbReference type="NCBI Taxonomy" id="2759037"/>
    <lineage>
        <taxon>Bacteria</taxon>
        <taxon>Pseudomonadati</taxon>
        <taxon>Bacteroidota</taxon>
        <taxon>Flavobacteriia</taxon>
        <taxon>Flavobacteriales</taxon>
        <taxon>Flavobacteriaceae</taxon>
        <taxon>Kordia</taxon>
    </lineage>
</organism>
<feature type="domain" description="CBS" evidence="2">
    <location>
        <begin position="509"/>
        <end position="568"/>
    </location>
</feature>
<keyword evidence="4" id="KW-1185">Reference proteome</keyword>